<dbReference type="AlphaFoldDB" id="A0A139HZP0"/>
<evidence type="ECO:0000313" key="2">
    <source>
        <dbReference type="EMBL" id="KXT07944.1"/>
    </source>
</evidence>
<proteinExistence type="predicted"/>
<keyword evidence="1" id="KW-0732">Signal</keyword>
<keyword evidence="3" id="KW-1185">Reference proteome</keyword>
<comment type="caution">
    <text evidence="2">The sequence shown here is derived from an EMBL/GenBank/DDBJ whole genome shotgun (WGS) entry which is preliminary data.</text>
</comment>
<feature type="chain" id="PRO_5007806959" evidence="1">
    <location>
        <begin position="19"/>
        <end position="104"/>
    </location>
</feature>
<name>A0A139HZP0_9PEZI</name>
<dbReference type="EMBL" id="LFZO01000511">
    <property type="protein sequence ID" value="KXT07944.1"/>
    <property type="molecule type" value="Genomic_DNA"/>
</dbReference>
<protein>
    <submittedName>
        <fullName evidence="2">Uncharacterized protein</fullName>
    </submittedName>
</protein>
<dbReference type="EMBL" id="LFZO01000511">
    <property type="protein sequence ID" value="KXT07945.1"/>
    <property type="molecule type" value="Genomic_DNA"/>
</dbReference>
<organism evidence="2 3">
    <name type="scientific">Pseudocercospora musae</name>
    <dbReference type="NCBI Taxonomy" id="113226"/>
    <lineage>
        <taxon>Eukaryota</taxon>
        <taxon>Fungi</taxon>
        <taxon>Dikarya</taxon>
        <taxon>Ascomycota</taxon>
        <taxon>Pezizomycotina</taxon>
        <taxon>Dothideomycetes</taxon>
        <taxon>Dothideomycetidae</taxon>
        <taxon>Mycosphaerellales</taxon>
        <taxon>Mycosphaerellaceae</taxon>
        <taxon>Pseudocercospora</taxon>
    </lineage>
</organism>
<evidence type="ECO:0000256" key="1">
    <source>
        <dbReference type="SAM" id="SignalP"/>
    </source>
</evidence>
<evidence type="ECO:0000313" key="3">
    <source>
        <dbReference type="Proteomes" id="UP000073492"/>
    </source>
</evidence>
<dbReference type="Proteomes" id="UP000073492">
    <property type="component" value="Unassembled WGS sequence"/>
</dbReference>
<reference evidence="2 3" key="1">
    <citation type="submission" date="2015-07" db="EMBL/GenBank/DDBJ databases">
        <title>Comparative genomics of the Sigatoka disease complex on banana suggests a link between parallel evolutionary changes in Pseudocercospora fijiensis and Pseudocercospora eumusae and increased virulence on the banana host.</title>
        <authorList>
            <person name="Chang T.-C."/>
            <person name="Salvucci A."/>
            <person name="Crous P.W."/>
            <person name="Stergiopoulos I."/>
        </authorList>
    </citation>
    <scope>NUCLEOTIDE SEQUENCE [LARGE SCALE GENOMIC DNA]</scope>
    <source>
        <strain evidence="2 3">CBS 116634</strain>
    </source>
</reference>
<feature type="signal peptide" evidence="1">
    <location>
        <begin position="1"/>
        <end position="18"/>
    </location>
</feature>
<gene>
    <name evidence="2" type="ORF">AC579_6059</name>
</gene>
<dbReference type="OrthoDB" id="10364249at2759"/>
<accession>A0A139HZP0</accession>
<sequence length="104" mass="11524">MKLLTIAATFLLSSLATADDPAYPYCRCDKNGDVADVRVTHTACDHFYYTDGGRYHDKSTYYPVNGCYNIGTGFVEVFADQCKVYPQYATGATCCADEQTCKSR</sequence>